<reference evidence="3" key="1">
    <citation type="submission" date="2015-01" db="EMBL/GenBank/DDBJ databases">
        <title>The Genome Sequence of Cryptococcus gattii MMRL2647.</title>
        <authorList>
            <consortium name="The Broad Institute Genomics Platform"/>
            <person name="Cuomo C."/>
            <person name="Litvintseva A."/>
            <person name="Chen Y."/>
            <person name="Heitman J."/>
            <person name="Sun S."/>
            <person name="Springer D."/>
            <person name="Dromer F."/>
            <person name="Young S."/>
            <person name="Zeng Q."/>
            <person name="Gargeya S."/>
            <person name="Abouelleil A."/>
            <person name="Alvarado L."/>
            <person name="Chapman S.B."/>
            <person name="Gainer-Dewar J."/>
            <person name="Goldberg J."/>
            <person name="Griggs A."/>
            <person name="Gujja S."/>
            <person name="Hansen M."/>
            <person name="Howarth C."/>
            <person name="Imamovic A."/>
            <person name="Larimer J."/>
            <person name="Murphy C."/>
            <person name="Naylor J."/>
            <person name="Pearson M."/>
            <person name="Priest M."/>
            <person name="Roberts A."/>
            <person name="Saif S."/>
            <person name="Shea T."/>
            <person name="Sykes S."/>
            <person name="Wortman J."/>
            <person name="Nusbaum C."/>
            <person name="Birren B."/>
        </authorList>
    </citation>
    <scope>NUCLEOTIDE SEQUENCE [LARGE SCALE GENOMIC DNA]</scope>
    <source>
        <strain evidence="3">IND107</strain>
    </source>
</reference>
<dbReference type="CDD" id="cd00657">
    <property type="entry name" value="Ferritin_like"/>
    <property type="match status" value="1"/>
</dbReference>
<dbReference type="Pfam" id="PF13668">
    <property type="entry name" value="Ferritin_2"/>
    <property type="match status" value="1"/>
</dbReference>
<dbReference type="InterPro" id="IPR012347">
    <property type="entry name" value="Ferritin-like"/>
</dbReference>
<dbReference type="Gene3D" id="1.20.1260.10">
    <property type="match status" value="1"/>
</dbReference>
<organism evidence="2 3">
    <name type="scientific">Cryptococcus tetragattii IND107</name>
    <dbReference type="NCBI Taxonomy" id="1296105"/>
    <lineage>
        <taxon>Eukaryota</taxon>
        <taxon>Fungi</taxon>
        <taxon>Dikarya</taxon>
        <taxon>Basidiomycota</taxon>
        <taxon>Agaricomycotina</taxon>
        <taxon>Tremellomycetes</taxon>
        <taxon>Tremellales</taxon>
        <taxon>Cryptococcaceae</taxon>
        <taxon>Cryptococcus</taxon>
        <taxon>Cryptococcus gattii species complex</taxon>
    </lineage>
</organism>
<proteinExistence type="predicted"/>
<dbReference type="PANTHER" id="PTHR31694">
    <property type="entry name" value="DESICCATION-LIKE PROTEIN"/>
    <property type="match status" value="1"/>
</dbReference>
<keyword evidence="3" id="KW-1185">Reference proteome</keyword>
<protein>
    <recommendedName>
        <fullName evidence="4">Ferritin-like domain-containing protein</fullName>
    </recommendedName>
</protein>
<dbReference type="Proteomes" id="UP000054399">
    <property type="component" value="Unassembled WGS sequence"/>
</dbReference>
<sequence length="311" mass="32517">MKLFTAATVLGSIALAVAAPVREAQHIKRAGEPTDLQVLQYALTLENLEAAFYSQALQNFSADDFKNGGYPDWVRGRISQIAQHEASHAKLLSAALGNNSVAACQYKFPYTDIASFISLAAGIENIGVSAYAGANQYITDPTYRSVAATILPVEARHQGFFQGPVMMSNDWTGPYDTPLGLDMVYTLAAQLITSCPSSNAMLPVNASKPLLNGGSPIFAAAGGATISLTYDGAGANQSLAVYNGLGSTMVAIHNGNVTLPQGLQGYSYLIVTTAADIASVNTNNTVAGPAEVQSGFDAFQSNPGFMNPYGA</sequence>
<dbReference type="InterPro" id="IPR009078">
    <property type="entry name" value="Ferritin-like_SF"/>
</dbReference>
<gene>
    <name evidence="2" type="ORF">I308_105999</name>
</gene>
<dbReference type="RefSeq" id="XP_066611752.1">
    <property type="nucleotide sequence ID" value="XM_066760448.1"/>
</dbReference>
<dbReference type="GeneID" id="91992854"/>
<accession>A0ABR3BKR6</accession>
<keyword evidence="1" id="KW-0732">Signal</keyword>
<evidence type="ECO:0008006" key="4">
    <source>
        <dbReference type="Google" id="ProtNLM"/>
    </source>
</evidence>
<feature type="chain" id="PRO_5045359988" description="Ferritin-like domain-containing protein" evidence="1">
    <location>
        <begin position="19"/>
        <end position="311"/>
    </location>
</feature>
<reference evidence="2 3" key="2">
    <citation type="submission" date="2024-01" db="EMBL/GenBank/DDBJ databases">
        <title>Comparative genomics of Cryptococcus and Kwoniella reveals pathogenesis evolution and contrasting modes of karyotype evolution via chromosome fusion or intercentromeric recombination.</title>
        <authorList>
            <person name="Coelho M.A."/>
            <person name="David-Palma M."/>
            <person name="Shea T."/>
            <person name="Bowers K."/>
            <person name="Mcginley-Smith S."/>
            <person name="Mohammad A.W."/>
            <person name="Gnirke A."/>
            <person name="Yurkov A.M."/>
            <person name="Nowrousian M."/>
            <person name="Sun S."/>
            <person name="Cuomo C.A."/>
            <person name="Heitman J."/>
        </authorList>
    </citation>
    <scope>NUCLEOTIDE SEQUENCE [LARGE SCALE GENOMIC DNA]</scope>
    <source>
        <strain evidence="2 3">IND107</strain>
    </source>
</reference>
<dbReference type="EMBL" id="ATAM02000011">
    <property type="protein sequence ID" value="KAL0242370.1"/>
    <property type="molecule type" value="Genomic_DNA"/>
</dbReference>
<evidence type="ECO:0000256" key="1">
    <source>
        <dbReference type="SAM" id="SignalP"/>
    </source>
</evidence>
<comment type="caution">
    <text evidence="2">The sequence shown here is derived from an EMBL/GenBank/DDBJ whole genome shotgun (WGS) entry which is preliminary data.</text>
</comment>
<dbReference type="PANTHER" id="PTHR31694:SF26">
    <property type="entry name" value="OS05G0151100 PROTEIN"/>
    <property type="match status" value="1"/>
</dbReference>
<feature type="signal peptide" evidence="1">
    <location>
        <begin position="1"/>
        <end position="18"/>
    </location>
</feature>
<dbReference type="InterPro" id="IPR052965">
    <property type="entry name" value="Pigment-catalase-like"/>
</dbReference>
<name>A0ABR3BKR6_9TREE</name>
<evidence type="ECO:0000313" key="2">
    <source>
        <dbReference type="EMBL" id="KAL0242370.1"/>
    </source>
</evidence>
<dbReference type="SUPFAM" id="SSF47240">
    <property type="entry name" value="Ferritin-like"/>
    <property type="match status" value="1"/>
</dbReference>
<evidence type="ECO:0000313" key="3">
    <source>
        <dbReference type="Proteomes" id="UP000054399"/>
    </source>
</evidence>